<dbReference type="Proteomes" id="UP000288805">
    <property type="component" value="Unassembled WGS sequence"/>
</dbReference>
<evidence type="ECO:0000313" key="1">
    <source>
        <dbReference type="EMBL" id="RVW81792.1"/>
    </source>
</evidence>
<protein>
    <recommendedName>
        <fullName evidence="3">Reverse transcriptase Ty1/copia-type domain-containing protein</fullName>
    </recommendedName>
</protein>
<accession>A0A438HBF4</accession>
<reference evidence="1 2" key="1">
    <citation type="journal article" date="2018" name="PLoS Genet.">
        <title>Population sequencing reveals clonal diversity and ancestral inbreeding in the grapevine cultivar Chardonnay.</title>
        <authorList>
            <person name="Roach M.J."/>
            <person name="Johnson D.L."/>
            <person name="Bohlmann J."/>
            <person name="van Vuuren H.J."/>
            <person name="Jones S.J."/>
            <person name="Pretorius I.S."/>
            <person name="Schmidt S.A."/>
            <person name="Borneman A.R."/>
        </authorList>
    </citation>
    <scope>NUCLEOTIDE SEQUENCE [LARGE SCALE GENOMIC DNA]</scope>
    <source>
        <strain evidence="2">cv. Chardonnay</strain>
        <tissue evidence="1">Leaf</tissue>
    </source>
</reference>
<sequence>MLFKGRIMRVKAIHWEVLASLPLSTISLSSISIPPTVSPTSINEKASLDLDISIVLRKGTRSCGMMHLIAKFVSYHRLSPIFRAFTTDLSSVAVPRTIKEALNHAKWKALILEEMGALERKKHWGLMNCQKEKIVGCKWVFMVKYKITNKPCLGGKDEYHMGSPITYCKFELAMVAQLARANTRKCGSRLLAPQVWVPMKSPKGLAMEAILIVYVDDIILTRDHVNELEKLKPFLQKSLKPKTWGIEILS</sequence>
<comment type="caution">
    <text evidence="1">The sequence shown here is derived from an EMBL/GenBank/DDBJ whole genome shotgun (WGS) entry which is preliminary data.</text>
</comment>
<organism evidence="1 2">
    <name type="scientific">Vitis vinifera</name>
    <name type="common">Grape</name>
    <dbReference type="NCBI Taxonomy" id="29760"/>
    <lineage>
        <taxon>Eukaryota</taxon>
        <taxon>Viridiplantae</taxon>
        <taxon>Streptophyta</taxon>
        <taxon>Embryophyta</taxon>
        <taxon>Tracheophyta</taxon>
        <taxon>Spermatophyta</taxon>
        <taxon>Magnoliopsida</taxon>
        <taxon>eudicotyledons</taxon>
        <taxon>Gunneridae</taxon>
        <taxon>Pentapetalae</taxon>
        <taxon>rosids</taxon>
        <taxon>Vitales</taxon>
        <taxon>Vitaceae</taxon>
        <taxon>Viteae</taxon>
        <taxon>Vitis</taxon>
    </lineage>
</organism>
<dbReference type="AlphaFoldDB" id="A0A438HBF4"/>
<name>A0A438HBF4_VITVI</name>
<evidence type="ECO:0000313" key="2">
    <source>
        <dbReference type="Proteomes" id="UP000288805"/>
    </source>
</evidence>
<evidence type="ECO:0008006" key="3">
    <source>
        <dbReference type="Google" id="ProtNLM"/>
    </source>
</evidence>
<gene>
    <name evidence="1" type="ORF">CK203_051642</name>
</gene>
<proteinExistence type="predicted"/>
<dbReference type="EMBL" id="QGNW01000248">
    <property type="protein sequence ID" value="RVW81792.1"/>
    <property type="molecule type" value="Genomic_DNA"/>
</dbReference>